<organism evidence="1 2">
    <name type="scientific">Desulfomicrobium apsheronum</name>
    <dbReference type="NCBI Taxonomy" id="52560"/>
    <lineage>
        <taxon>Bacteria</taxon>
        <taxon>Pseudomonadati</taxon>
        <taxon>Thermodesulfobacteriota</taxon>
        <taxon>Desulfovibrionia</taxon>
        <taxon>Desulfovibrionales</taxon>
        <taxon>Desulfomicrobiaceae</taxon>
        <taxon>Desulfomicrobium</taxon>
    </lineage>
</organism>
<reference evidence="2" key="1">
    <citation type="submission" date="2016-10" db="EMBL/GenBank/DDBJ databases">
        <authorList>
            <person name="Varghese N."/>
            <person name="Submissions S."/>
        </authorList>
    </citation>
    <scope>NUCLEOTIDE SEQUENCE [LARGE SCALE GENOMIC DNA]</scope>
    <source>
        <strain evidence="2">DSM 5918</strain>
    </source>
</reference>
<dbReference type="AlphaFoldDB" id="A0A1I3SFE4"/>
<evidence type="ECO:0000313" key="1">
    <source>
        <dbReference type="EMBL" id="SFJ56692.1"/>
    </source>
</evidence>
<evidence type="ECO:0000313" key="2">
    <source>
        <dbReference type="Proteomes" id="UP000198635"/>
    </source>
</evidence>
<protein>
    <submittedName>
        <fullName evidence="1">Uncharacterized protein</fullName>
    </submittedName>
</protein>
<dbReference type="Proteomes" id="UP000198635">
    <property type="component" value="Unassembled WGS sequence"/>
</dbReference>
<name>A0A1I3SFE4_9BACT</name>
<sequence>MDMLRDHNLRLHAFHLEMANRIAVNLPTLSRF</sequence>
<keyword evidence="2" id="KW-1185">Reference proteome</keyword>
<accession>A0A1I3SFE4</accession>
<proteinExistence type="predicted"/>
<gene>
    <name evidence="1" type="ORF">SAMN04488082_104120</name>
</gene>
<dbReference type="EMBL" id="FORX01000004">
    <property type="protein sequence ID" value="SFJ56692.1"/>
    <property type="molecule type" value="Genomic_DNA"/>
</dbReference>
<dbReference type="STRING" id="52560.SAMN04488082_104120"/>